<proteinExistence type="predicted"/>
<dbReference type="EMBL" id="LR031876">
    <property type="protein sequence ID" value="VDD35601.1"/>
    <property type="molecule type" value="Genomic_DNA"/>
</dbReference>
<evidence type="ECO:0008006" key="2">
    <source>
        <dbReference type="Google" id="ProtNLM"/>
    </source>
</evidence>
<gene>
    <name evidence="1" type="ORF">BOLC7T41161H</name>
</gene>
<accession>A0A3P6EG97</accession>
<sequence length="228" mass="26154">MHQMMLQNERIYRCALSLDSKSWLIGGDFNQIRSHYEHSSWNVNSNYSLMTEFRDCLQQLEVFDLRVSPQEQSLVISMPTAEEIRKLFFKLNPNKASGPDGLTSGFFRGSWDILGPEVTTAISQFFTLAFFPAAANATILDTVYKVISRLLSLQGSKLIRRLTLLAWQSTMYAIWTERNSRLHRNISRSTDSIVKEIDRQIINKISALRSTNPISSSTLMQFWFSTAP</sequence>
<protein>
    <recommendedName>
        <fullName evidence="2">Endonuclease/exonuclease/phosphatase domain-containing protein</fullName>
    </recommendedName>
</protein>
<dbReference type="AlphaFoldDB" id="A0A3P6EG97"/>
<organism evidence="1">
    <name type="scientific">Brassica oleracea</name>
    <name type="common">Wild cabbage</name>
    <dbReference type="NCBI Taxonomy" id="3712"/>
    <lineage>
        <taxon>Eukaryota</taxon>
        <taxon>Viridiplantae</taxon>
        <taxon>Streptophyta</taxon>
        <taxon>Embryophyta</taxon>
        <taxon>Tracheophyta</taxon>
        <taxon>Spermatophyta</taxon>
        <taxon>Magnoliopsida</taxon>
        <taxon>eudicotyledons</taxon>
        <taxon>Gunneridae</taxon>
        <taxon>Pentapetalae</taxon>
        <taxon>rosids</taxon>
        <taxon>malvids</taxon>
        <taxon>Brassicales</taxon>
        <taxon>Brassicaceae</taxon>
        <taxon>Brassiceae</taxon>
        <taxon>Brassica</taxon>
    </lineage>
</organism>
<reference evidence="1" key="1">
    <citation type="submission" date="2018-11" db="EMBL/GenBank/DDBJ databases">
        <authorList>
            <consortium name="Genoscope - CEA"/>
            <person name="William W."/>
        </authorList>
    </citation>
    <scope>NUCLEOTIDE SEQUENCE</scope>
</reference>
<name>A0A3P6EG97_BRAOL</name>
<evidence type="ECO:0000313" key="1">
    <source>
        <dbReference type="EMBL" id="VDD35601.1"/>
    </source>
</evidence>